<accession>A0ABU2WS22</accession>
<reference evidence="1" key="1">
    <citation type="submission" date="2023-09" db="EMBL/GenBank/DDBJ databases">
        <title>30 novel species of actinomycetes from the DSMZ collection.</title>
        <authorList>
            <person name="Nouioui I."/>
        </authorList>
    </citation>
    <scope>NUCLEOTIDE SEQUENCE</scope>
    <source>
        <strain evidence="1">DSM 115977</strain>
    </source>
</reference>
<dbReference type="Proteomes" id="UP001180973">
    <property type="component" value="Unassembled WGS sequence"/>
</dbReference>
<comment type="caution">
    <text evidence="1">The sequence shown here is derived from an EMBL/GenBank/DDBJ whole genome shotgun (WGS) entry which is preliminary data.</text>
</comment>
<name>A0ABU2WS22_9ACTN</name>
<dbReference type="InterPro" id="IPR016084">
    <property type="entry name" value="Haem_Oase-like_multi-hlx"/>
</dbReference>
<organism evidence="1 2">
    <name type="scientific">Micromonospora reichwaldensis</name>
    <dbReference type="NCBI Taxonomy" id="3075516"/>
    <lineage>
        <taxon>Bacteria</taxon>
        <taxon>Bacillati</taxon>
        <taxon>Actinomycetota</taxon>
        <taxon>Actinomycetes</taxon>
        <taxon>Micromonosporales</taxon>
        <taxon>Micromonosporaceae</taxon>
        <taxon>Micromonospora</taxon>
    </lineage>
</organism>
<sequence length="362" mass="39004">MSESPDRRYGPAPLPQPRGPVSAALLDALRRAPHDLPAGLGAGLAPADALTDEDLQLTLFCCYELHYRGWQGVDEDWEWQPSLLALRAYAERHFEAALRALVGPLPAALPGGVPAALADVVAADDGPSLAGHLQRRASLAQFREFVTHRSIYHLREADPHSWALPRLGGPAKAALVEIQMDEYGNGRLDRMHAELFRVTLAELGLDTGYAAHLDAVPAVTLATNNLMSLFGLHRRLRGALLGHLAAYEMTSSLPNRRYGNGLRRLGLGEAATRFYDEHVEADAVHEQIAAYDLCGGLVRVEPALAPDVLFGAAAALAVDRLFAAHLLDAWAAGRTSLRATAAPIRIDLRDRPRPGGRPAAVA</sequence>
<dbReference type="EMBL" id="JAVRFL010000002">
    <property type="protein sequence ID" value="MDT0527887.1"/>
    <property type="molecule type" value="Genomic_DNA"/>
</dbReference>
<dbReference type="SUPFAM" id="SSF48613">
    <property type="entry name" value="Heme oxygenase-like"/>
    <property type="match status" value="1"/>
</dbReference>
<evidence type="ECO:0000313" key="2">
    <source>
        <dbReference type="Proteomes" id="UP001180973"/>
    </source>
</evidence>
<dbReference type="SMART" id="SM01236">
    <property type="entry name" value="Haem_oxygenase_2"/>
    <property type="match status" value="1"/>
</dbReference>
<dbReference type="Pfam" id="PF14518">
    <property type="entry name" value="Haem_oxygenas_2"/>
    <property type="match status" value="1"/>
</dbReference>
<evidence type="ECO:0000313" key="1">
    <source>
        <dbReference type="EMBL" id="MDT0527887.1"/>
    </source>
</evidence>
<dbReference type="RefSeq" id="WP_311410257.1">
    <property type="nucleotide sequence ID" value="NZ_JAVRFL010000002.1"/>
</dbReference>
<protein>
    <submittedName>
        <fullName evidence="1">Iron-containing redox enzyme family protein</fullName>
    </submittedName>
</protein>
<dbReference type="Gene3D" id="1.20.910.10">
    <property type="entry name" value="Heme oxygenase-like"/>
    <property type="match status" value="1"/>
</dbReference>
<gene>
    <name evidence="1" type="ORF">RM555_02650</name>
</gene>
<proteinExistence type="predicted"/>
<keyword evidence="2" id="KW-1185">Reference proteome</keyword>